<keyword evidence="12" id="KW-1185">Reference proteome</keyword>
<dbReference type="InterPro" id="IPR013563">
    <property type="entry name" value="Oligopep_ABC_C"/>
</dbReference>
<evidence type="ECO:0000256" key="3">
    <source>
        <dbReference type="ARBA" id="ARBA00022448"/>
    </source>
</evidence>
<feature type="domain" description="ABC transporter" evidence="10">
    <location>
        <begin position="6"/>
        <end position="255"/>
    </location>
</feature>
<accession>A0A934UWM0</accession>
<dbReference type="SUPFAM" id="SSF52540">
    <property type="entry name" value="P-loop containing nucleoside triphosphate hydrolases"/>
    <property type="match status" value="1"/>
</dbReference>
<protein>
    <submittedName>
        <fullName evidence="11">ABC transporter ATP-binding protein</fullName>
    </submittedName>
</protein>
<name>A0A934UWM0_9MICO</name>
<keyword evidence="8" id="KW-1278">Translocase</keyword>
<evidence type="ECO:0000256" key="2">
    <source>
        <dbReference type="ARBA" id="ARBA00005417"/>
    </source>
</evidence>
<keyword evidence="5" id="KW-0997">Cell inner membrane</keyword>
<dbReference type="Gene3D" id="3.40.50.300">
    <property type="entry name" value="P-loop containing nucleotide triphosphate hydrolases"/>
    <property type="match status" value="1"/>
</dbReference>
<keyword evidence="9" id="KW-0472">Membrane</keyword>
<dbReference type="AlphaFoldDB" id="A0A934UWM0"/>
<dbReference type="PANTHER" id="PTHR43297">
    <property type="entry name" value="OLIGOPEPTIDE TRANSPORT ATP-BINDING PROTEIN APPD"/>
    <property type="match status" value="1"/>
</dbReference>
<dbReference type="GO" id="GO:0005524">
    <property type="term" value="F:ATP binding"/>
    <property type="evidence" value="ECO:0007669"/>
    <property type="project" value="UniProtKB-KW"/>
</dbReference>
<dbReference type="NCBIfam" id="TIGR01727">
    <property type="entry name" value="oligo_HPY"/>
    <property type="match status" value="1"/>
</dbReference>
<evidence type="ECO:0000256" key="8">
    <source>
        <dbReference type="ARBA" id="ARBA00022967"/>
    </source>
</evidence>
<keyword evidence="7 11" id="KW-0067">ATP-binding</keyword>
<evidence type="ECO:0000313" key="12">
    <source>
        <dbReference type="Proteomes" id="UP000608530"/>
    </source>
</evidence>
<evidence type="ECO:0000259" key="10">
    <source>
        <dbReference type="PROSITE" id="PS50893"/>
    </source>
</evidence>
<gene>
    <name evidence="11" type="ORF">JD276_15370</name>
</gene>
<evidence type="ECO:0000256" key="9">
    <source>
        <dbReference type="ARBA" id="ARBA00023136"/>
    </source>
</evidence>
<dbReference type="InterPro" id="IPR017871">
    <property type="entry name" value="ABC_transporter-like_CS"/>
</dbReference>
<sequence>MTENVLEIENLTVRLADARVRRPVLRRVSMEVAAGSCVALVGESGSGKSLTLRSALRMLPEGSDWSGDVRVTGKSLRSATERDIRELRRRTVSMIWQDPRDVVNPFHRVGDFLTEIVTRYHGLSQSKAKQKAIELLRASQMPRPEEIFEQYPSALSGGMLQRVVIAGALITDPVLLLCDEPTTALDVTSQAEVIAILKDLQRSRGLSMLFVTHDLELASAVADRTYVMYGGEVMEHRETEELLAAPLHPYTRGLLESSPQVSFDGPRPQALRPIPGVPLGLDDDPPGCLFAGRCDRRLAGLCDVAPIAMHTIGNDGVRCVRAEV</sequence>
<evidence type="ECO:0000256" key="1">
    <source>
        <dbReference type="ARBA" id="ARBA00004202"/>
    </source>
</evidence>
<dbReference type="PROSITE" id="PS00211">
    <property type="entry name" value="ABC_TRANSPORTER_1"/>
    <property type="match status" value="1"/>
</dbReference>
<dbReference type="Proteomes" id="UP000608530">
    <property type="component" value="Unassembled WGS sequence"/>
</dbReference>
<evidence type="ECO:0000313" key="11">
    <source>
        <dbReference type="EMBL" id="MBK0420408.1"/>
    </source>
</evidence>
<dbReference type="PROSITE" id="PS50893">
    <property type="entry name" value="ABC_TRANSPORTER_2"/>
    <property type="match status" value="1"/>
</dbReference>
<dbReference type="Pfam" id="PF00005">
    <property type="entry name" value="ABC_tran"/>
    <property type="match status" value="1"/>
</dbReference>
<dbReference type="InterPro" id="IPR003593">
    <property type="entry name" value="AAA+_ATPase"/>
</dbReference>
<keyword evidence="6" id="KW-0547">Nucleotide-binding</keyword>
<dbReference type="PANTHER" id="PTHR43297:SF14">
    <property type="entry name" value="ATPASE AAA-TYPE CORE DOMAIN-CONTAINING PROTEIN"/>
    <property type="match status" value="1"/>
</dbReference>
<comment type="subcellular location">
    <subcellularLocation>
        <location evidence="1">Cell membrane</location>
        <topology evidence="1">Peripheral membrane protein</topology>
    </subcellularLocation>
</comment>
<evidence type="ECO:0000256" key="6">
    <source>
        <dbReference type="ARBA" id="ARBA00022741"/>
    </source>
</evidence>
<dbReference type="InterPro" id="IPR050388">
    <property type="entry name" value="ABC_Ni/Peptide_Import"/>
</dbReference>
<evidence type="ECO:0000256" key="4">
    <source>
        <dbReference type="ARBA" id="ARBA00022475"/>
    </source>
</evidence>
<dbReference type="InterPro" id="IPR027417">
    <property type="entry name" value="P-loop_NTPase"/>
</dbReference>
<dbReference type="GO" id="GO:0005886">
    <property type="term" value="C:plasma membrane"/>
    <property type="evidence" value="ECO:0007669"/>
    <property type="project" value="UniProtKB-SubCell"/>
</dbReference>
<dbReference type="SMART" id="SM00382">
    <property type="entry name" value="AAA"/>
    <property type="match status" value="1"/>
</dbReference>
<proteinExistence type="inferred from homology"/>
<comment type="caution">
    <text evidence="11">The sequence shown here is derived from an EMBL/GenBank/DDBJ whole genome shotgun (WGS) entry which is preliminary data.</text>
</comment>
<dbReference type="RefSeq" id="WP_200116547.1">
    <property type="nucleotide sequence ID" value="NZ_JAEHOH010000029.1"/>
</dbReference>
<evidence type="ECO:0000256" key="5">
    <source>
        <dbReference type="ARBA" id="ARBA00022519"/>
    </source>
</evidence>
<evidence type="ECO:0000256" key="7">
    <source>
        <dbReference type="ARBA" id="ARBA00022840"/>
    </source>
</evidence>
<keyword evidence="3" id="KW-0813">Transport</keyword>
<comment type="similarity">
    <text evidence="2">Belongs to the ABC transporter superfamily.</text>
</comment>
<dbReference type="EMBL" id="JAEHOH010000029">
    <property type="protein sequence ID" value="MBK0420408.1"/>
    <property type="molecule type" value="Genomic_DNA"/>
</dbReference>
<dbReference type="GO" id="GO:0016887">
    <property type="term" value="F:ATP hydrolysis activity"/>
    <property type="evidence" value="ECO:0007669"/>
    <property type="project" value="InterPro"/>
</dbReference>
<reference evidence="11" key="1">
    <citation type="submission" date="2020-12" db="EMBL/GenBank/DDBJ databases">
        <title>Leucobacter sp. CAS1, isolated from Chromium sludge.</title>
        <authorList>
            <person name="Xu Z."/>
        </authorList>
    </citation>
    <scope>NUCLEOTIDE SEQUENCE</scope>
    <source>
        <strain evidence="11">CSA1</strain>
    </source>
</reference>
<organism evidence="11 12">
    <name type="scientific">Leucobacter chromiisoli</name>
    <dbReference type="NCBI Taxonomy" id="2796471"/>
    <lineage>
        <taxon>Bacteria</taxon>
        <taxon>Bacillati</taxon>
        <taxon>Actinomycetota</taxon>
        <taxon>Actinomycetes</taxon>
        <taxon>Micrococcales</taxon>
        <taxon>Microbacteriaceae</taxon>
        <taxon>Leucobacter</taxon>
    </lineage>
</organism>
<keyword evidence="4" id="KW-1003">Cell membrane</keyword>
<dbReference type="Pfam" id="PF08352">
    <property type="entry name" value="oligo_HPY"/>
    <property type="match status" value="1"/>
</dbReference>
<dbReference type="CDD" id="cd03257">
    <property type="entry name" value="ABC_NikE_OppD_transporters"/>
    <property type="match status" value="1"/>
</dbReference>
<dbReference type="InterPro" id="IPR003439">
    <property type="entry name" value="ABC_transporter-like_ATP-bd"/>
</dbReference>
<dbReference type="GO" id="GO:0015833">
    <property type="term" value="P:peptide transport"/>
    <property type="evidence" value="ECO:0007669"/>
    <property type="project" value="InterPro"/>
</dbReference>